<gene>
    <name evidence="7" type="ORF">MANY_41400</name>
</gene>
<protein>
    <recommendedName>
        <fullName evidence="6">HTH tetR-type domain-containing protein</fullName>
    </recommendedName>
</protein>
<proteinExistence type="predicted"/>
<dbReference type="SUPFAM" id="SSF46689">
    <property type="entry name" value="Homeodomain-like"/>
    <property type="match status" value="1"/>
</dbReference>
<dbReference type="InterPro" id="IPR001647">
    <property type="entry name" value="HTH_TetR"/>
</dbReference>
<evidence type="ECO:0000256" key="1">
    <source>
        <dbReference type="ARBA" id="ARBA00023015"/>
    </source>
</evidence>
<evidence type="ECO:0000259" key="6">
    <source>
        <dbReference type="PROSITE" id="PS50977"/>
    </source>
</evidence>
<dbReference type="PROSITE" id="PS50977">
    <property type="entry name" value="HTH_TETR_2"/>
    <property type="match status" value="1"/>
</dbReference>
<evidence type="ECO:0000256" key="5">
    <source>
        <dbReference type="SAM" id="MobiDB-lite"/>
    </source>
</evidence>
<organism evidence="7 8">
    <name type="scientific">Mycolicibacterium anyangense</name>
    <dbReference type="NCBI Taxonomy" id="1431246"/>
    <lineage>
        <taxon>Bacteria</taxon>
        <taxon>Bacillati</taxon>
        <taxon>Actinomycetota</taxon>
        <taxon>Actinomycetes</taxon>
        <taxon>Mycobacteriales</taxon>
        <taxon>Mycobacteriaceae</taxon>
        <taxon>Mycolicibacterium</taxon>
    </lineage>
</organism>
<name>A0A6N4WEI4_9MYCO</name>
<dbReference type="PANTHER" id="PTHR47506:SF1">
    <property type="entry name" value="HTH-TYPE TRANSCRIPTIONAL REGULATOR YJDC"/>
    <property type="match status" value="1"/>
</dbReference>
<feature type="region of interest" description="Disordered" evidence="5">
    <location>
        <begin position="1"/>
        <end position="22"/>
    </location>
</feature>
<keyword evidence="1" id="KW-0805">Transcription regulation</keyword>
<dbReference type="InterPro" id="IPR009057">
    <property type="entry name" value="Homeodomain-like_sf"/>
</dbReference>
<dbReference type="EMBL" id="AP022620">
    <property type="protein sequence ID" value="BBZ78803.1"/>
    <property type="molecule type" value="Genomic_DNA"/>
</dbReference>
<evidence type="ECO:0000313" key="7">
    <source>
        <dbReference type="EMBL" id="BBZ78803.1"/>
    </source>
</evidence>
<keyword evidence="8" id="KW-1185">Reference proteome</keyword>
<feature type="DNA-binding region" description="H-T-H motif" evidence="4">
    <location>
        <begin position="66"/>
        <end position="85"/>
    </location>
</feature>
<keyword evidence="2 4" id="KW-0238">DNA-binding</keyword>
<dbReference type="Proteomes" id="UP000467249">
    <property type="component" value="Chromosome"/>
</dbReference>
<accession>A0A6N4WEI4</accession>
<evidence type="ECO:0000256" key="2">
    <source>
        <dbReference type="ARBA" id="ARBA00023125"/>
    </source>
</evidence>
<dbReference type="RefSeq" id="WP_163805903.1">
    <property type="nucleotide sequence ID" value="NZ_AP022620.1"/>
</dbReference>
<evidence type="ECO:0000313" key="8">
    <source>
        <dbReference type="Proteomes" id="UP000467249"/>
    </source>
</evidence>
<dbReference type="Gene3D" id="1.10.357.10">
    <property type="entry name" value="Tetracycline Repressor, domain 2"/>
    <property type="match status" value="1"/>
</dbReference>
<dbReference type="KEGG" id="many:MANY_41400"/>
<dbReference type="InterPro" id="IPR036271">
    <property type="entry name" value="Tet_transcr_reg_TetR-rel_C_sf"/>
</dbReference>
<keyword evidence="3" id="KW-0804">Transcription</keyword>
<dbReference type="AlphaFoldDB" id="A0A6N4WEI4"/>
<dbReference type="SUPFAM" id="SSF48498">
    <property type="entry name" value="Tetracyclin repressor-like, C-terminal domain"/>
    <property type="match status" value="1"/>
</dbReference>
<dbReference type="PANTHER" id="PTHR47506">
    <property type="entry name" value="TRANSCRIPTIONAL REGULATORY PROTEIN"/>
    <property type="match status" value="1"/>
</dbReference>
<feature type="domain" description="HTH tetR-type" evidence="6">
    <location>
        <begin position="43"/>
        <end position="103"/>
    </location>
</feature>
<evidence type="ECO:0000256" key="4">
    <source>
        <dbReference type="PROSITE-ProRule" id="PRU00335"/>
    </source>
</evidence>
<sequence length="234" mass="26045">MCDPAVETRDAGPTCTSRLRQGLAEPGHPATIAELWIGAMTKTDERQALIEASQQVLIRSARCDFKVRNVCQQARLSTYSFYRHFRGKDELVVALLEREIHELAEHLQAETSRGQTAAEQVWNYVTAELDRAAQFRSVGGFLVDKLNWRAVMNDHPDVFERCIAALSAPLAAALAQGRDSGELRCVDPVADARAIVYMIRGNVLDLPNASRTEVTRCVMRLISRAIDLPVRIDA</sequence>
<evidence type="ECO:0000256" key="3">
    <source>
        <dbReference type="ARBA" id="ARBA00023163"/>
    </source>
</evidence>
<dbReference type="GO" id="GO:0003677">
    <property type="term" value="F:DNA binding"/>
    <property type="evidence" value="ECO:0007669"/>
    <property type="project" value="UniProtKB-UniRule"/>
</dbReference>
<reference evidence="7 8" key="1">
    <citation type="journal article" date="2019" name="Emerg. Microbes Infect.">
        <title>Comprehensive subspecies identification of 175 nontuberculous mycobacteria species based on 7547 genomic profiles.</title>
        <authorList>
            <person name="Matsumoto Y."/>
            <person name="Kinjo T."/>
            <person name="Motooka D."/>
            <person name="Nabeya D."/>
            <person name="Jung N."/>
            <person name="Uechi K."/>
            <person name="Horii T."/>
            <person name="Iida T."/>
            <person name="Fujita J."/>
            <person name="Nakamura S."/>
        </authorList>
    </citation>
    <scope>NUCLEOTIDE SEQUENCE [LARGE SCALE GENOMIC DNA]</scope>
    <source>
        <strain evidence="7 8">JCM 30275</strain>
    </source>
</reference>
<feature type="compositionally biased region" description="Basic and acidic residues" evidence="5">
    <location>
        <begin position="1"/>
        <end position="10"/>
    </location>
</feature>